<dbReference type="InterPro" id="IPR002539">
    <property type="entry name" value="MaoC-like_dom"/>
</dbReference>
<protein>
    <submittedName>
        <fullName evidence="2">Acyl dehydratase</fullName>
    </submittedName>
</protein>
<dbReference type="InterPro" id="IPR029069">
    <property type="entry name" value="HotDog_dom_sf"/>
</dbReference>
<sequence>MSQKRYSQQRGLYYDELEMDVVYRHAPGRTLDDGDNSLFSALTMNPASIHLDACASAENEFGGRLMNSMLTLSTLVGLSVGHLTQKTLVANLGFTEVSFPAPVVAGDTLYAETEIEEKRLSKSRPDAGVVLMVHRGYNQHGVLVAVARRYALMKRGPEACR</sequence>
<accession>A0A239JTS1</accession>
<dbReference type="EMBL" id="FZPC01000013">
    <property type="protein sequence ID" value="SNT08793.1"/>
    <property type="molecule type" value="Genomic_DNA"/>
</dbReference>
<evidence type="ECO:0000259" key="1">
    <source>
        <dbReference type="Pfam" id="PF01575"/>
    </source>
</evidence>
<dbReference type="CDD" id="cd03451">
    <property type="entry name" value="FkbR2"/>
    <property type="match status" value="1"/>
</dbReference>
<reference evidence="3 4" key="2">
    <citation type="submission" date="2017-06" db="EMBL/GenBank/DDBJ databases">
        <authorList>
            <person name="Varghese N."/>
            <person name="Submissions S."/>
        </authorList>
    </citation>
    <scope>NUCLEOTIDE SEQUENCE [LARGE SCALE GENOMIC DNA]</scope>
    <source>
        <strain evidence="3 4">RLD-1</strain>
    </source>
</reference>
<dbReference type="PANTHER" id="PTHR43664">
    <property type="entry name" value="MONOAMINE OXIDASE-RELATED"/>
    <property type="match status" value="1"/>
</dbReference>
<feature type="domain" description="MaoC-like" evidence="1">
    <location>
        <begin position="22"/>
        <end position="123"/>
    </location>
</feature>
<name>A0A239JTS1_9PSED</name>
<dbReference type="PANTHER" id="PTHR43664:SF1">
    <property type="entry name" value="BETA-METHYLMALYL-COA DEHYDRATASE"/>
    <property type="match status" value="1"/>
</dbReference>
<evidence type="ECO:0000313" key="4">
    <source>
        <dbReference type="Proteomes" id="UP000198309"/>
    </source>
</evidence>
<reference evidence="2 5" key="1">
    <citation type="submission" date="2016-10" db="EMBL/GenBank/DDBJ databases">
        <authorList>
            <person name="de Groot N.N."/>
        </authorList>
    </citation>
    <scope>NUCLEOTIDE SEQUENCE [LARGE SCALE GENOMIC DNA]</scope>
    <source>
        <strain evidence="2 5">CCM 7361</strain>
    </source>
</reference>
<dbReference type="EMBL" id="FNEC01000026">
    <property type="protein sequence ID" value="SDJ97697.1"/>
    <property type="molecule type" value="Genomic_DNA"/>
</dbReference>
<dbReference type="SUPFAM" id="SSF54637">
    <property type="entry name" value="Thioesterase/thiol ester dehydrase-isomerase"/>
    <property type="match status" value="1"/>
</dbReference>
<dbReference type="Proteomes" id="UP000199693">
    <property type="component" value="Unassembled WGS sequence"/>
</dbReference>
<dbReference type="Proteomes" id="UP000198309">
    <property type="component" value="Unassembled WGS sequence"/>
</dbReference>
<organism evidence="2 5">
    <name type="scientific">Pseudomonas delhiensis</name>
    <dbReference type="NCBI Taxonomy" id="366289"/>
    <lineage>
        <taxon>Bacteria</taxon>
        <taxon>Pseudomonadati</taxon>
        <taxon>Pseudomonadota</taxon>
        <taxon>Gammaproteobacteria</taxon>
        <taxon>Pseudomonadales</taxon>
        <taxon>Pseudomonadaceae</taxon>
        <taxon>Pseudomonas</taxon>
    </lineage>
</organism>
<dbReference type="RefSeq" id="WP_167364827.1">
    <property type="nucleotide sequence ID" value="NZ_FNEC01000026.1"/>
</dbReference>
<proteinExistence type="predicted"/>
<dbReference type="Pfam" id="PF01575">
    <property type="entry name" value="MaoC_dehydratas"/>
    <property type="match status" value="1"/>
</dbReference>
<gene>
    <name evidence="2" type="ORF">SAMN05216189_102624</name>
    <name evidence="3" type="ORF">SAMN06295949_11398</name>
</gene>
<evidence type="ECO:0000313" key="2">
    <source>
        <dbReference type="EMBL" id="SDJ97697.1"/>
    </source>
</evidence>
<keyword evidence="4" id="KW-1185">Reference proteome</keyword>
<evidence type="ECO:0000313" key="5">
    <source>
        <dbReference type="Proteomes" id="UP000199693"/>
    </source>
</evidence>
<dbReference type="AlphaFoldDB" id="A0A239JTS1"/>
<dbReference type="InterPro" id="IPR052342">
    <property type="entry name" value="MCH/BMMD"/>
</dbReference>
<evidence type="ECO:0000313" key="3">
    <source>
        <dbReference type="EMBL" id="SNT08793.1"/>
    </source>
</evidence>
<dbReference type="Gene3D" id="3.10.129.10">
    <property type="entry name" value="Hotdog Thioesterase"/>
    <property type="match status" value="1"/>
</dbReference>